<evidence type="ECO:0000313" key="4">
    <source>
        <dbReference type="EMBL" id="ADN74849.1"/>
    </source>
</evidence>
<feature type="chain" id="PRO_5003151628" description="Cytochrome c-type protein NrfB-like domain-containing protein" evidence="2">
    <location>
        <begin position="22"/>
        <end position="148"/>
    </location>
</feature>
<name>E1SR84_FERBD</name>
<dbReference type="InterPro" id="IPR051829">
    <property type="entry name" value="Multiheme_Cytochr_ET"/>
</dbReference>
<dbReference type="SUPFAM" id="SSF48695">
    <property type="entry name" value="Multiheme cytochromes"/>
    <property type="match status" value="1"/>
</dbReference>
<gene>
    <name evidence="4" type="ordered locus">Fbal_0636</name>
</gene>
<organism evidence="4 5">
    <name type="scientific">Ferrimonas balearica (strain DSM 9799 / CCM 4581 / KCTC 23876 / PAT)</name>
    <dbReference type="NCBI Taxonomy" id="550540"/>
    <lineage>
        <taxon>Bacteria</taxon>
        <taxon>Pseudomonadati</taxon>
        <taxon>Pseudomonadota</taxon>
        <taxon>Gammaproteobacteria</taxon>
        <taxon>Alteromonadales</taxon>
        <taxon>Ferrimonadaceae</taxon>
        <taxon>Ferrimonas</taxon>
    </lineage>
</organism>
<dbReference type="STRING" id="550540.Fbal_0636"/>
<dbReference type="InterPro" id="IPR036280">
    <property type="entry name" value="Multihaem_cyt_sf"/>
</dbReference>
<evidence type="ECO:0000313" key="5">
    <source>
        <dbReference type="Proteomes" id="UP000006683"/>
    </source>
</evidence>
<dbReference type="GO" id="GO:0016491">
    <property type="term" value="F:oxidoreductase activity"/>
    <property type="evidence" value="ECO:0007669"/>
    <property type="project" value="TreeGrafter"/>
</dbReference>
<sequence>MSRTLIFGLLAVVGLSGPAFASDDACMRCHKRNGTMEGLHGQIGSDGLSCVRCHGEQDGHPRNKEALVYFGEETKTPVAEQNASCVRCHSATKLRDADWTHDVHQAKLACAACHQLHPATDPMQGLSERARTQTCVECHSNMNPVEVE</sequence>
<evidence type="ECO:0000259" key="3">
    <source>
        <dbReference type="Pfam" id="PF22678"/>
    </source>
</evidence>
<dbReference type="HOGENOM" id="CLU_104606_1_0_6"/>
<dbReference type="Pfam" id="PF22678">
    <property type="entry name" value="Cytochrom_c_NrfB-like"/>
    <property type="match status" value="1"/>
</dbReference>
<keyword evidence="1 2" id="KW-0732">Signal</keyword>
<dbReference type="eggNOG" id="COG3303">
    <property type="taxonomic scope" value="Bacteria"/>
</dbReference>
<dbReference type="PANTHER" id="PTHR35038:SF5">
    <property type="entry name" value="CYTOCHROME C-TYPE PROTEIN NRFB"/>
    <property type="match status" value="1"/>
</dbReference>
<evidence type="ECO:0000256" key="2">
    <source>
        <dbReference type="SAM" id="SignalP"/>
    </source>
</evidence>
<evidence type="ECO:0000256" key="1">
    <source>
        <dbReference type="ARBA" id="ARBA00022729"/>
    </source>
</evidence>
<dbReference type="PANTHER" id="PTHR35038">
    <property type="entry name" value="DISSIMILATORY SULFITE REDUCTASE SIRA"/>
    <property type="match status" value="1"/>
</dbReference>
<protein>
    <recommendedName>
        <fullName evidence="3">Cytochrome c-type protein NrfB-like domain-containing protein</fullName>
    </recommendedName>
</protein>
<dbReference type="InterPro" id="IPR053875">
    <property type="entry name" value="Cytochrom_c_NrfB-like_dom"/>
</dbReference>
<accession>E1SR84</accession>
<dbReference type="KEGG" id="fbl:Fbal_0636"/>
<feature type="domain" description="Cytochrome c-type protein NrfB-like" evidence="3">
    <location>
        <begin position="50"/>
        <end position="138"/>
    </location>
</feature>
<proteinExistence type="predicted"/>
<dbReference type="AlphaFoldDB" id="E1SR84"/>
<feature type="signal peptide" evidence="2">
    <location>
        <begin position="1"/>
        <end position="21"/>
    </location>
</feature>
<dbReference type="EMBL" id="CP002209">
    <property type="protein sequence ID" value="ADN74849.1"/>
    <property type="molecule type" value="Genomic_DNA"/>
</dbReference>
<keyword evidence="5" id="KW-1185">Reference proteome</keyword>
<dbReference type="Proteomes" id="UP000006683">
    <property type="component" value="Chromosome"/>
</dbReference>
<dbReference type="Gene3D" id="3.90.10.10">
    <property type="entry name" value="Cytochrome C3"/>
    <property type="match status" value="1"/>
</dbReference>
<reference evidence="4 5" key="1">
    <citation type="journal article" date="2010" name="Stand. Genomic Sci.">
        <title>Complete genome sequence of Ferrimonas balearica type strain (PAT).</title>
        <authorList>
            <person name="Nolan M."/>
            <person name="Sikorski J."/>
            <person name="Davenport K."/>
            <person name="Lucas S."/>
            <person name="Glavina Del Rio T."/>
            <person name="Tice H."/>
            <person name="Cheng J."/>
            <person name="Goodwin L."/>
            <person name="Pitluck S."/>
            <person name="Liolios K."/>
            <person name="Ivanova N."/>
            <person name="Mavromatis K."/>
            <person name="Ovchinnikova G."/>
            <person name="Pati A."/>
            <person name="Chen A."/>
            <person name="Palaniappan K."/>
            <person name="Land M."/>
            <person name="Hauser L."/>
            <person name="Chang Y."/>
            <person name="Jeffries C."/>
            <person name="Tapia R."/>
            <person name="Brettin T."/>
            <person name="Detter J."/>
            <person name="Han C."/>
            <person name="Yasawong M."/>
            <person name="Rohde M."/>
            <person name="Tindall B."/>
            <person name="Goker M."/>
            <person name="Woyke T."/>
            <person name="Bristow J."/>
            <person name="Eisen J."/>
            <person name="Markowitz V."/>
            <person name="Hugenholtz P."/>
            <person name="Kyrpides N."/>
            <person name="Klenk H."/>
            <person name="Lapidus A."/>
        </authorList>
    </citation>
    <scope>NUCLEOTIDE SEQUENCE [LARGE SCALE GENOMIC DNA]</scope>
    <source>
        <strain evidence="5">DSM 9799 / CCM 4581 / KCTC 23876 / PAT</strain>
    </source>
</reference>